<dbReference type="Gene3D" id="1.20.58.200">
    <property type="entry name" value="Translin, domain 2"/>
    <property type="match status" value="1"/>
</dbReference>
<evidence type="ECO:0000313" key="8">
    <source>
        <dbReference type="EMBL" id="RKP38540.1"/>
    </source>
</evidence>
<organism evidence="8 9">
    <name type="scientific">Dimargaris cristalligena</name>
    <dbReference type="NCBI Taxonomy" id="215637"/>
    <lineage>
        <taxon>Eukaryota</taxon>
        <taxon>Fungi</taxon>
        <taxon>Fungi incertae sedis</taxon>
        <taxon>Zoopagomycota</taxon>
        <taxon>Kickxellomycotina</taxon>
        <taxon>Dimargaritomycetes</taxon>
        <taxon>Dimargaritales</taxon>
        <taxon>Dimargaritaceae</taxon>
        <taxon>Dimargaris</taxon>
    </lineage>
</organism>
<dbReference type="FunFam" id="1.20.58.200:FF:000002">
    <property type="entry name" value="Putative translin"/>
    <property type="match status" value="1"/>
</dbReference>
<evidence type="ECO:0000256" key="1">
    <source>
        <dbReference type="ARBA" id="ARBA00004123"/>
    </source>
</evidence>
<proteinExistence type="inferred from homology"/>
<evidence type="ECO:0000256" key="4">
    <source>
        <dbReference type="ARBA" id="ARBA00022490"/>
    </source>
</evidence>
<dbReference type="GO" id="GO:0003723">
    <property type="term" value="F:RNA binding"/>
    <property type="evidence" value="ECO:0007669"/>
    <property type="project" value="UniProtKB-KW"/>
</dbReference>
<dbReference type="GO" id="GO:0005737">
    <property type="term" value="C:cytoplasm"/>
    <property type="evidence" value="ECO:0007669"/>
    <property type="project" value="UniProtKB-SubCell"/>
</dbReference>
<dbReference type="InterPro" id="IPR016068">
    <property type="entry name" value="Translin_N"/>
</dbReference>
<dbReference type="GO" id="GO:0043565">
    <property type="term" value="F:sequence-specific DNA binding"/>
    <property type="evidence" value="ECO:0007669"/>
    <property type="project" value="InterPro"/>
</dbReference>
<evidence type="ECO:0000313" key="9">
    <source>
        <dbReference type="Proteomes" id="UP000268162"/>
    </source>
</evidence>
<sequence>MDSETLAQLQANFERQTAIEENIRSIVKELDASCRAITIPLSRIHVAKDDEAIAQILNDAKPLFGTVRLNLTKISEAFPAEKFYSYNHIWSRVLQQAIFAAALITYLESKSLLTLEELQNYLGFSVLINNDAVTDFHITIEEYLHGLFSLPAELARFSVNSVTYQAFHRPLEISEFVAQLFSSFQSLNLKNDSVRKHFDSIKYDVKKIEEVVYNLSVRGLAK</sequence>
<evidence type="ECO:0000256" key="7">
    <source>
        <dbReference type="ARBA" id="ARBA00023242"/>
    </source>
</evidence>
<keyword evidence="4" id="KW-0963">Cytoplasm</keyword>
<dbReference type="STRING" id="215637.A0A4Q0A0A7"/>
<dbReference type="InterPro" id="IPR002848">
    <property type="entry name" value="Translin_fam"/>
</dbReference>
<dbReference type="GO" id="GO:0005634">
    <property type="term" value="C:nucleus"/>
    <property type="evidence" value="ECO:0007669"/>
    <property type="project" value="UniProtKB-SubCell"/>
</dbReference>
<evidence type="ECO:0000256" key="5">
    <source>
        <dbReference type="ARBA" id="ARBA00022884"/>
    </source>
</evidence>
<dbReference type="Proteomes" id="UP000268162">
    <property type="component" value="Unassembled WGS sequence"/>
</dbReference>
<evidence type="ECO:0000256" key="3">
    <source>
        <dbReference type="ARBA" id="ARBA00005902"/>
    </source>
</evidence>
<reference evidence="9" key="1">
    <citation type="journal article" date="2018" name="Nat. Microbiol.">
        <title>Leveraging single-cell genomics to expand the fungal tree of life.</title>
        <authorList>
            <person name="Ahrendt S.R."/>
            <person name="Quandt C.A."/>
            <person name="Ciobanu D."/>
            <person name="Clum A."/>
            <person name="Salamov A."/>
            <person name="Andreopoulos B."/>
            <person name="Cheng J.F."/>
            <person name="Woyke T."/>
            <person name="Pelin A."/>
            <person name="Henrissat B."/>
            <person name="Reynolds N.K."/>
            <person name="Benny G.L."/>
            <person name="Smith M.E."/>
            <person name="James T.Y."/>
            <person name="Grigoriev I.V."/>
        </authorList>
    </citation>
    <scope>NUCLEOTIDE SEQUENCE [LARGE SCALE GENOMIC DNA]</scope>
    <source>
        <strain evidence="9">RSA 468</strain>
    </source>
</reference>
<dbReference type="EMBL" id="ML002356">
    <property type="protein sequence ID" value="RKP38540.1"/>
    <property type="molecule type" value="Genomic_DNA"/>
</dbReference>
<evidence type="ECO:0000256" key="2">
    <source>
        <dbReference type="ARBA" id="ARBA00004496"/>
    </source>
</evidence>
<comment type="subcellular location">
    <subcellularLocation>
        <location evidence="2">Cytoplasm</location>
    </subcellularLocation>
    <subcellularLocation>
        <location evidence="1">Nucleus</location>
    </subcellularLocation>
</comment>
<dbReference type="PANTHER" id="PTHR10741">
    <property type="entry name" value="TRANSLIN AND TRANSLIN ASSOCIATED PROTEIN X"/>
    <property type="match status" value="1"/>
</dbReference>
<dbReference type="GO" id="GO:0003697">
    <property type="term" value="F:single-stranded DNA binding"/>
    <property type="evidence" value="ECO:0007669"/>
    <property type="project" value="InterPro"/>
</dbReference>
<dbReference type="Gene3D" id="1.20.58.190">
    <property type="entry name" value="Translin, domain 1"/>
    <property type="match status" value="1"/>
</dbReference>
<dbReference type="CDD" id="cd14819">
    <property type="entry name" value="Translin"/>
    <property type="match status" value="1"/>
</dbReference>
<dbReference type="InterPro" id="IPR016069">
    <property type="entry name" value="Translin_C"/>
</dbReference>
<protein>
    <submittedName>
        <fullName evidence="8">Translin-like protein</fullName>
    </submittedName>
</protein>
<comment type="similarity">
    <text evidence="3">Belongs to the translin family.</text>
</comment>
<name>A0A4Q0A0A7_9FUNG</name>
<dbReference type="InterPro" id="IPR033956">
    <property type="entry name" value="Translin"/>
</dbReference>
<keyword evidence="6" id="KW-0238">DNA-binding</keyword>
<keyword evidence="7" id="KW-0539">Nucleus</keyword>
<dbReference type="SUPFAM" id="SSF74784">
    <property type="entry name" value="Translin"/>
    <property type="match status" value="1"/>
</dbReference>
<evidence type="ECO:0000256" key="6">
    <source>
        <dbReference type="ARBA" id="ARBA00023125"/>
    </source>
</evidence>
<dbReference type="InterPro" id="IPR036081">
    <property type="entry name" value="Translin_sf"/>
</dbReference>
<dbReference type="Pfam" id="PF01997">
    <property type="entry name" value="Translin"/>
    <property type="match status" value="1"/>
</dbReference>
<keyword evidence="9" id="KW-1185">Reference proteome</keyword>
<accession>A0A4Q0A0A7</accession>
<keyword evidence="5" id="KW-0694">RNA-binding</keyword>
<dbReference type="GO" id="GO:0016070">
    <property type="term" value="P:RNA metabolic process"/>
    <property type="evidence" value="ECO:0007669"/>
    <property type="project" value="InterPro"/>
</dbReference>
<gene>
    <name evidence="8" type="ORF">BJ085DRAFT_35130</name>
</gene>
<dbReference type="OrthoDB" id="829at2759"/>
<dbReference type="AlphaFoldDB" id="A0A4Q0A0A7"/>